<comment type="similarity">
    <text evidence="2">Belongs to the major facilitator superfamily. EmrB family.</text>
</comment>
<feature type="transmembrane region" description="Helical" evidence="8">
    <location>
        <begin position="224"/>
        <end position="243"/>
    </location>
</feature>
<keyword evidence="6 8" id="KW-1133">Transmembrane helix</keyword>
<keyword evidence="5 8" id="KW-0812">Transmembrane</keyword>
<evidence type="ECO:0000256" key="1">
    <source>
        <dbReference type="ARBA" id="ARBA00004651"/>
    </source>
</evidence>
<dbReference type="RefSeq" id="WP_091506347.1">
    <property type="nucleotide sequence ID" value="NZ_CBDQZW010000037.1"/>
</dbReference>
<dbReference type="PANTHER" id="PTHR42718">
    <property type="entry name" value="MAJOR FACILITATOR SUPERFAMILY MULTIDRUG TRANSPORTER MFSC"/>
    <property type="match status" value="1"/>
</dbReference>
<feature type="transmembrane region" description="Helical" evidence="8">
    <location>
        <begin position="99"/>
        <end position="121"/>
    </location>
</feature>
<organism evidence="10 11">
    <name type="scientific">Amycolatopsis sacchari</name>
    <dbReference type="NCBI Taxonomy" id="115433"/>
    <lineage>
        <taxon>Bacteria</taxon>
        <taxon>Bacillati</taxon>
        <taxon>Actinomycetota</taxon>
        <taxon>Actinomycetes</taxon>
        <taxon>Pseudonocardiales</taxon>
        <taxon>Pseudonocardiaceae</taxon>
        <taxon>Amycolatopsis</taxon>
    </lineage>
</organism>
<keyword evidence="11" id="KW-1185">Reference proteome</keyword>
<feature type="transmembrane region" description="Helical" evidence="8">
    <location>
        <begin position="200"/>
        <end position="218"/>
    </location>
</feature>
<gene>
    <name evidence="10" type="ORF">SAMN05421835_10630</name>
</gene>
<dbReference type="GO" id="GO:0022857">
    <property type="term" value="F:transmembrane transporter activity"/>
    <property type="evidence" value="ECO:0007669"/>
    <property type="project" value="InterPro"/>
</dbReference>
<comment type="subcellular location">
    <subcellularLocation>
        <location evidence="1">Cell membrane</location>
        <topology evidence="1">Multi-pass membrane protein</topology>
    </subcellularLocation>
</comment>
<dbReference type="EMBL" id="FORP01000006">
    <property type="protein sequence ID" value="SFJ50867.1"/>
    <property type="molecule type" value="Genomic_DNA"/>
</dbReference>
<protein>
    <submittedName>
        <fullName evidence="10">Drug resistance transporter, EmrB/QacA subfamily</fullName>
    </submittedName>
</protein>
<evidence type="ECO:0000313" key="10">
    <source>
        <dbReference type="EMBL" id="SFJ50867.1"/>
    </source>
</evidence>
<dbReference type="Gene3D" id="1.20.1250.20">
    <property type="entry name" value="MFS general substrate transporter like domains"/>
    <property type="match status" value="1"/>
</dbReference>
<reference evidence="10 11" key="1">
    <citation type="submission" date="2016-10" db="EMBL/GenBank/DDBJ databases">
        <authorList>
            <person name="de Groot N.N."/>
        </authorList>
    </citation>
    <scope>NUCLEOTIDE SEQUENCE [LARGE SCALE GENOMIC DNA]</scope>
    <source>
        <strain evidence="10 11">DSM 44468</strain>
    </source>
</reference>
<feature type="transmembrane region" description="Helical" evidence="8">
    <location>
        <begin position="264"/>
        <end position="286"/>
    </location>
</feature>
<keyword evidence="3" id="KW-0813">Transport</keyword>
<evidence type="ECO:0000256" key="8">
    <source>
        <dbReference type="SAM" id="Phobius"/>
    </source>
</evidence>
<dbReference type="Gene3D" id="1.20.1720.10">
    <property type="entry name" value="Multidrug resistance protein D"/>
    <property type="match status" value="1"/>
</dbReference>
<feature type="transmembrane region" description="Helical" evidence="8">
    <location>
        <begin position="159"/>
        <end position="179"/>
    </location>
</feature>
<name>A0A1I3S004_9PSEU</name>
<dbReference type="InterPro" id="IPR011701">
    <property type="entry name" value="MFS"/>
</dbReference>
<dbReference type="AlphaFoldDB" id="A0A1I3S004"/>
<keyword evidence="7 8" id="KW-0472">Membrane</keyword>
<accession>A0A1I3S004</accession>
<proteinExistence type="inferred from homology"/>
<feature type="transmembrane region" description="Helical" evidence="8">
    <location>
        <begin position="298"/>
        <end position="316"/>
    </location>
</feature>
<dbReference type="InterPro" id="IPR036259">
    <property type="entry name" value="MFS_trans_sf"/>
</dbReference>
<dbReference type="InterPro" id="IPR004638">
    <property type="entry name" value="EmrB-like"/>
</dbReference>
<sequence length="439" mass="44275">MTGTKTVTKKAMLVAVLLATFMAMLDASVVTLALPSIGGSLAGLQWVLDGYVVALATVMLTGGALGDRYGRKKAFLAGLVVFTLASAGCALAPDTGWLVAARVLQGAGASVLVPGGLSLIAQAFPDPRERARMLGIGGLVGGLGFVVGPLLGGPLTDAFGWRSIFLLNLPLGVVALVAGRRAIEESADPEHTALDPAGQVLAVAWTGLVVYAVIEAGHAGWADATVLCCLAAGLLCLAAFVAVERRSPRPMLPVALFRRAAFSVVNVASFVLGAASYGGYFLLSLYLQTVRGVSATEAGLWFLPMMSATALASVLTGRLPHRVSLLGGYALCTVALLVLPVLDASTSYPVLVVLFVLLGAGMGLALPPTNLAAIGAAPRERSGIASATVNTARQTGTALGIAVLGTVASATADFAAGFVIAGVASAIVTVALATTVRAG</sequence>
<feature type="transmembrane region" description="Helical" evidence="8">
    <location>
        <begin position="323"/>
        <end position="342"/>
    </location>
</feature>
<evidence type="ECO:0000256" key="3">
    <source>
        <dbReference type="ARBA" id="ARBA00022448"/>
    </source>
</evidence>
<feature type="domain" description="Major facilitator superfamily (MFS) profile" evidence="9">
    <location>
        <begin position="12"/>
        <end position="439"/>
    </location>
</feature>
<evidence type="ECO:0000256" key="2">
    <source>
        <dbReference type="ARBA" id="ARBA00008537"/>
    </source>
</evidence>
<feature type="transmembrane region" description="Helical" evidence="8">
    <location>
        <begin position="43"/>
        <end position="62"/>
    </location>
</feature>
<feature type="transmembrane region" description="Helical" evidence="8">
    <location>
        <begin position="133"/>
        <end position="153"/>
    </location>
</feature>
<evidence type="ECO:0000259" key="9">
    <source>
        <dbReference type="PROSITE" id="PS50850"/>
    </source>
</evidence>
<dbReference type="SUPFAM" id="SSF103473">
    <property type="entry name" value="MFS general substrate transporter"/>
    <property type="match status" value="1"/>
</dbReference>
<feature type="transmembrane region" description="Helical" evidence="8">
    <location>
        <begin position="74"/>
        <end position="93"/>
    </location>
</feature>
<evidence type="ECO:0000256" key="4">
    <source>
        <dbReference type="ARBA" id="ARBA00022475"/>
    </source>
</evidence>
<keyword evidence="4" id="KW-1003">Cell membrane</keyword>
<dbReference type="PROSITE" id="PS50850">
    <property type="entry name" value="MFS"/>
    <property type="match status" value="1"/>
</dbReference>
<dbReference type="InterPro" id="IPR020846">
    <property type="entry name" value="MFS_dom"/>
</dbReference>
<dbReference type="OrthoDB" id="9781469at2"/>
<dbReference type="GO" id="GO:0005886">
    <property type="term" value="C:plasma membrane"/>
    <property type="evidence" value="ECO:0007669"/>
    <property type="project" value="UniProtKB-SubCell"/>
</dbReference>
<dbReference type="NCBIfam" id="TIGR00711">
    <property type="entry name" value="efflux_EmrB"/>
    <property type="match status" value="1"/>
</dbReference>
<feature type="transmembrane region" description="Helical" evidence="8">
    <location>
        <begin position="348"/>
        <end position="366"/>
    </location>
</feature>
<evidence type="ECO:0000256" key="6">
    <source>
        <dbReference type="ARBA" id="ARBA00022989"/>
    </source>
</evidence>
<dbReference type="PANTHER" id="PTHR42718:SF9">
    <property type="entry name" value="MAJOR FACILITATOR SUPERFAMILY MULTIDRUG TRANSPORTER MFSC"/>
    <property type="match status" value="1"/>
</dbReference>
<dbReference type="Pfam" id="PF07690">
    <property type="entry name" value="MFS_1"/>
    <property type="match status" value="1"/>
</dbReference>
<evidence type="ECO:0000256" key="7">
    <source>
        <dbReference type="ARBA" id="ARBA00023136"/>
    </source>
</evidence>
<dbReference type="STRING" id="115433.SAMN05421835_10630"/>
<evidence type="ECO:0000313" key="11">
    <source>
        <dbReference type="Proteomes" id="UP000199025"/>
    </source>
</evidence>
<dbReference type="Proteomes" id="UP000199025">
    <property type="component" value="Unassembled WGS sequence"/>
</dbReference>
<evidence type="ECO:0000256" key="5">
    <source>
        <dbReference type="ARBA" id="ARBA00022692"/>
    </source>
</evidence>
<feature type="transmembrane region" description="Helical" evidence="8">
    <location>
        <begin position="414"/>
        <end position="436"/>
    </location>
</feature>